<dbReference type="Gene3D" id="3.40.640.10">
    <property type="entry name" value="Type I PLP-dependent aspartate aminotransferase-like (Major domain)"/>
    <property type="match status" value="1"/>
</dbReference>
<evidence type="ECO:0000313" key="1">
    <source>
        <dbReference type="EMBL" id="AEV30377.1"/>
    </source>
</evidence>
<dbReference type="InterPro" id="IPR015424">
    <property type="entry name" value="PyrdxlP-dep_Trfase"/>
</dbReference>
<dbReference type="SUPFAM" id="SSF53383">
    <property type="entry name" value="PLP-dependent transferases"/>
    <property type="match status" value="1"/>
</dbReference>
<keyword evidence="2" id="KW-1185">Reference proteome</keyword>
<name>G8QUR9_SPHPG</name>
<gene>
    <name evidence="1" type="ordered locus">SpiGrapes_2616</name>
</gene>
<dbReference type="EMBL" id="CP003155">
    <property type="protein sequence ID" value="AEV30377.1"/>
    <property type="molecule type" value="Genomic_DNA"/>
</dbReference>
<dbReference type="InterPro" id="IPR015421">
    <property type="entry name" value="PyrdxlP-dep_Trfase_major"/>
</dbReference>
<dbReference type="InterPro" id="IPR015422">
    <property type="entry name" value="PyrdxlP-dep_Trfase_small"/>
</dbReference>
<reference evidence="1 2" key="1">
    <citation type="submission" date="2011-11" db="EMBL/GenBank/DDBJ databases">
        <title>Complete sequence of Spirochaeta sp. grapes.</title>
        <authorList>
            <consortium name="US DOE Joint Genome Institute"/>
            <person name="Lucas S."/>
            <person name="Han J."/>
            <person name="Lapidus A."/>
            <person name="Cheng J.-F."/>
            <person name="Goodwin L."/>
            <person name="Pitluck S."/>
            <person name="Peters L."/>
            <person name="Ovchinnikova G."/>
            <person name="Munk A.C."/>
            <person name="Detter J.C."/>
            <person name="Han C."/>
            <person name="Tapia R."/>
            <person name="Land M."/>
            <person name="Hauser L."/>
            <person name="Kyrpides N."/>
            <person name="Ivanova N."/>
            <person name="Pagani I."/>
            <person name="Ritalahtilisa K."/>
            <person name="Loeffler F."/>
            <person name="Woyke T."/>
        </authorList>
    </citation>
    <scope>NUCLEOTIDE SEQUENCE [LARGE SCALE GENOMIC DNA]</scope>
    <source>
        <strain evidence="2">ATCC BAA-1885 / DSM 22778 / Grapes</strain>
    </source>
</reference>
<proteinExistence type="predicted"/>
<protein>
    <submittedName>
        <fullName evidence="1">Glutamate-1-semialdehyde aminotransferase</fullName>
    </submittedName>
</protein>
<evidence type="ECO:0000313" key="2">
    <source>
        <dbReference type="Proteomes" id="UP000005632"/>
    </source>
</evidence>
<dbReference type="Proteomes" id="UP000005632">
    <property type="component" value="Chromosome"/>
</dbReference>
<dbReference type="KEGG" id="sgp:SpiGrapes_2616"/>
<dbReference type="AlphaFoldDB" id="G8QUR9"/>
<keyword evidence="1" id="KW-0032">Aminotransferase</keyword>
<dbReference type="HOGENOM" id="CLU_082735_0_0_12"/>
<dbReference type="GO" id="GO:0008483">
    <property type="term" value="F:transaminase activity"/>
    <property type="evidence" value="ECO:0007669"/>
    <property type="project" value="UniProtKB-KW"/>
</dbReference>
<dbReference type="STRING" id="158190.SpiGrapes_2616"/>
<keyword evidence="1" id="KW-0808">Transferase</keyword>
<accession>G8QUR9</accession>
<dbReference type="RefSeq" id="WP_014271217.1">
    <property type="nucleotide sequence ID" value="NC_016633.1"/>
</dbReference>
<dbReference type="eggNOG" id="COG0001">
    <property type="taxonomic scope" value="Bacteria"/>
</dbReference>
<organism evidence="1 2">
    <name type="scientific">Sphaerochaeta pleomorpha (strain ATCC BAA-1885 / DSM 22778 / Grapes)</name>
    <dbReference type="NCBI Taxonomy" id="158190"/>
    <lineage>
        <taxon>Bacteria</taxon>
        <taxon>Pseudomonadati</taxon>
        <taxon>Spirochaetota</taxon>
        <taxon>Spirochaetia</taxon>
        <taxon>Spirochaetales</taxon>
        <taxon>Sphaerochaetaceae</taxon>
        <taxon>Sphaerochaeta</taxon>
    </lineage>
</organism>
<dbReference type="Gene3D" id="3.90.1150.10">
    <property type="entry name" value="Aspartate Aminotransferase, domain 1"/>
    <property type="match status" value="1"/>
</dbReference>
<sequence length="278" mass="31429">MKDTRHKDGEGYTMPVVVRARSYYLYDRYGVRYIDFFQNHGRAILGHRPDMMQRAIKSTVGRGLVSEYPSVFTGRLEKLLAQLFPDFSAFRIYSDSRVVADLAMRVSPDAKAIYDPACSASKNSCKVSYWRPYLEVGGADSVLLFPILPFPGSFIPQVVCIKDQTLAEELPPSDCISPLLLDLLIKATACLIDEMKSEESVAKRMDNPLKGLFETRGPYGITNLDHTRYREFYHEALQLRVVLPPSADIPFIVPGTYSKGDISEFLRLSEQYATTMVE</sequence>